<evidence type="ECO:0000256" key="7">
    <source>
        <dbReference type="PIRSR" id="PIRSR602401-1"/>
    </source>
</evidence>
<reference evidence="9 10" key="1">
    <citation type="submission" date="2019-10" db="EMBL/GenBank/DDBJ databases">
        <title>Assembly and Annotation for the nematode Trichostrongylus colubriformis.</title>
        <authorList>
            <person name="Martin J."/>
        </authorList>
    </citation>
    <scope>NUCLEOTIDE SEQUENCE [LARGE SCALE GENOMIC DNA]</scope>
    <source>
        <strain evidence="9">G859</strain>
        <tissue evidence="9">Whole worm</tissue>
    </source>
</reference>
<evidence type="ECO:0000256" key="3">
    <source>
        <dbReference type="ARBA" id="ARBA00022723"/>
    </source>
</evidence>
<keyword evidence="3 7" id="KW-0479">Metal-binding</keyword>
<sequence length="499" mass="57862">MFLLVIFIGIISYCFFRLWLQARKLPPGPVPLPLIGNVHQLGYKMLIKKKNFVEAVRDWTEEYGPVHTLWFGPLATVNICDYSTAVDAMVKKGSAFASRTIPYLFSLTRNGRGIIVTNGLPWMEQRRFALHTLRNFGLGRNIIEERIMYEFEIACERLDKRLQAEGKSIDAHKNFELLVGNIIHRMLFTDRFEKKEEETFFALKKEMDDMMEEFSIFDMLIDEWNVKWPFLKQRTERILKKMDPIFAFLRGQIEQRKLEIANGTHVVQGEGDDYVDAFLIQMKTEQESGVPTSFDEEMLLMSLLDLWTAGQETTISTLEWAFSFLLLNPQVTARLEEELLSLTKGRRPLSITDRPNTPYYNATLTEIHRCTMLVPMNLWRDTSEDTVVGSYVIPKGTAITAQLSLIMTDEQLFKKHEEFNPDRYLNGSKLEQKVTPFGLGKRSCLGESLAQAELYLIIANVLLRYKISADPRHMPSMKATNEMGTMRKAHSYHIHFERR</sequence>
<dbReference type="PRINTS" id="PR00463">
    <property type="entry name" value="EP450I"/>
</dbReference>
<evidence type="ECO:0000256" key="6">
    <source>
        <dbReference type="ARBA" id="ARBA00023033"/>
    </source>
</evidence>
<dbReference type="GO" id="GO:0006805">
    <property type="term" value="P:xenobiotic metabolic process"/>
    <property type="evidence" value="ECO:0007669"/>
    <property type="project" value="TreeGrafter"/>
</dbReference>
<dbReference type="InterPro" id="IPR001128">
    <property type="entry name" value="Cyt_P450"/>
</dbReference>
<comment type="caution">
    <text evidence="9">The sequence shown here is derived from an EMBL/GenBank/DDBJ whole genome shotgun (WGS) entry which is preliminary data.</text>
</comment>
<dbReference type="PANTHER" id="PTHR24300">
    <property type="entry name" value="CYTOCHROME P450 508A4-RELATED"/>
    <property type="match status" value="1"/>
</dbReference>
<feature type="binding site" description="axial binding residue" evidence="7">
    <location>
        <position position="444"/>
    </location>
    <ligand>
        <name>heme</name>
        <dbReference type="ChEBI" id="CHEBI:30413"/>
    </ligand>
    <ligandPart>
        <name>Fe</name>
        <dbReference type="ChEBI" id="CHEBI:18248"/>
    </ligandPart>
</feature>
<dbReference type="EMBL" id="WIXE01009546">
    <property type="protein sequence ID" value="KAK5978359.1"/>
    <property type="molecule type" value="Genomic_DNA"/>
</dbReference>
<comment type="cofactor">
    <cofactor evidence="1 7">
        <name>heme</name>
        <dbReference type="ChEBI" id="CHEBI:30413"/>
    </cofactor>
</comment>
<evidence type="ECO:0000256" key="5">
    <source>
        <dbReference type="ARBA" id="ARBA00023004"/>
    </source>
</evidence>
<evidence type="ECO:0000313" key="10">
    <source>
        <dbReference type="Proteomes" id="UP001331761"/>
    </source>
</evidence>
<organism evidence="9 10">
    <name type="scientific">Trichostrongylus colubriformis</name>
    <name type="common">Black scour worm</name>
    <dbReference type="NCBI Taxonomy" id="6319"/>
    <lineage>
        <taxon>Eukaryota</taxon>
        <taxon>Metazoa</taxon>
        <taxon>Ecdysozoa</taxon>
        <taxon>Nematoda</taxon>
        <taxon>Chromadorea</taxon>
        <taxon>Rhabditida</taxon>
        <taxon>Rhabditina</taxon>
        <taxon>Rhabditomorpha</taxon>
        <taxon>Strongyloidea</taxon>
        <taxon>Trichostrongylidae</taxon>
        <taxon>Trichostrongylus</taxon>
    </lineage>
</organism>
<dbReference type="PANTHER" id="PTHR24300:SF375">
    <property type="entry name" value="CYTOCHROME P450 FAMILY"/>
    <property type="match status" value="1"/>
</dbReference>
<comment type="similarity">
    <text evidence="2 8">Belongs to the cytochrome P450 family.</text>
</comment>
<dbReference type="FunFam" id="1.10.630.10:FF:000036">
    <property type="entry name" value="CYtochrome P450 family"/>
    <property type="match status" value="1"/>
</dbReference>
<dbReference type="GO" id="GO:0005737">
    <property type="term" value="C:cytoplasm"/>
    <property type="evidence" value="ECO:0007669"/>
    <property type="project" value="TreeGrafter"/>
</dbReference>
<dbReference type="AlphaFoldDB" id="A0AAN8IKW3"/>
<keyword evidence="7 8" id="KW-0349">Heme</keyword>
<dbReference type="CDD" id="cd20617">
    <property type="entry name" value="CYP1_2-like"/>
    <property type="match status" value="1"/>
</dbReference>
<dbReference type="InterPro" id="IPR017972">
    <property type="entry name" value="Cyt_P450_CS"/>
</dbReference>
<evidence type="ECO:0000256" key="8">
    <source>
        <dbReference type="RuleBase" id="RU000461"/>
    </source>
</evidence>
<evidence type="ECO:0000256" key="1">
    <source>
        <dbReference type="ARBA" id="ARBA00001971"/>
    </source>
</evidence>
<dbReference type="GO" id="GO:0016712">
    <property type="term" value="F:oxidoreductase activity, acting on paired donors, with incorporation or reduction of molecular oxygen, reduced flavin or flavoprotein as one donor, and incorporation of one atom of oxygen"/>
    <property type="evidence" value="ECO:0007669"/>
    <property type="project" value="TreeGrafter"/>
</dbReference>
<proteinExistence type="inferred from homology"/>
<dbReference type="Proteomes" id="UP001331761">
    <property type="component" value="Unassembled WGS sequence"/>
</dbReference>
<dbReference type="SUPFAM" id="SSF48264">
    <property type="entry name" value="Cytochrome P450"/>
    <property type="match status" value="1"/>
</dbReference>
<dbReference type="GO" id="GO:0006082">
    <property type="term" value="P:organic acid metabolic process"/>
    <property type="evidence" value="ECO:0007669"/>
    <property type="project" value="TreeGrafter"/>
</dbReference>
<evidence type="ECO:0000256" key="2">
    <source>
        <dbReference type="ARBA" id="ARBA00010617"/>
    </source>
</evidence>
<dbReference type="PRINTS" id="PR00385">
    <property type="entry name" value="P450"/>
</dbReference>
<keyword evidence="5 7" id="KW-0408">Iron</keyword>
<protein>
    <submittedName>
        <fullName evidence="9">Unspecific monooxygenase</fullName>
    </submittedName>
</protein>
<evidence type="ECO:0000313" key="9">
    <source>
        <dbReference type="EMBL" id="KAK5978359.1"/>
    </source>
</evidence>
<dbReference type="InterPro" id="IPR036396">
    <property type="entry name" value="Cyt_P450_sf"/>
</dbReference>
<keyword evidence="6 8" id="KW-0503">Monooxygenase</keyword>
<name>A0AAN8IKW3_TRICO</name>
<dbReference type="PROSITE" id="PS00086">
    <property type="entry name" value="CYTOCHROME_P450"/>
    <property type="match status" value="1"/>
</dbReference>
<accession>A0AAN8IKW3</accession>
<dbReference type="Gene3D" id="1.10.630.10">
    <property type="entry name" value="Cytochrome P450"/>
    <property type="match status" value="1"/>
</dbReference>
<dbReference type="InterPro" id="IPR050182">
    <property type="entry name" value="Cytochrome_P450_fam2"/>
</dbReference>
<dbReference type="Pfam" id="PF00067">
    <property type="entry name" value="p450"/>
    <property type="match status" value="1"/>
</dbReference>
<dbReference type="InterPro" id="IPR002401">
    <property type="entry name" value="Cyt_P450_E_grp-I"/>
</dbReference>
<dbReference type="GO" id="GO:0020037">
    <property type="term" value="F:heme binding"/>
    <property type="evidence" value="ECO:0007669"/>
    <property type="project" value="InterPro"/>
</dbReference>
<keyword evidence="4 8" id="KW-0560">Oxidoreductase</keyword>
<dbReference type="GO" id="GO:0005506">
    <property type="term" value="F:iron ion binding"/>
    <property type="evidence" value="ECO:0007669"/>
    <property type="project" value="InterPro"/>
</dbReference>
<gene>
    <name evidence="9" type="ORF">GCK32_001838</name>
</gene>
<keyword evidence="10" id="KW-1185">Reference proteome</keyword>
<evidence type="ECO:0000256" key="4">
    <source>
        <dbReference type="ARBA" id="ARBA00023002"/>
    </source>
</evidence>